<evidence type="ECO:0000259" key="6">
    <source>
        <dbReference type="Pfam" id="PF00155"/>
    </source>
</evidence>
<evidence type="ECO:0000256" key="4">
    <source>
        <dbReference type="ARBA" id="ARBA00023239"/>
    </source>
</evidence>
<comment type="similarity">
    <text evidence="5">Belongs to the class-II pyridoxal-phosphate-dependent aminotransferase family. MalY/PatB cystathionine beta-lyase subfamily.</text>
</comment>
<evidence type="ECO:0000313" key="8">
    <source>
        <dbReference type="Proteomes" id="UP000192813"/>
    </source>
</evidence>
<dbReference type="InterPro" id="IPR015422">
    <property type="entry name" value="PyrdxlP-dep_Trfase_small"/>
</dbReference>
<dbReference type="AlphaFoldDB" id="A0A2J9PMX4"/>
<dbReference type="RefSeq" id="WP_083068330.1">
    <property type="nucleotide sequence ID" value="NZ_JALXKY010000009.1"/>
</dbReference>
<dbReference type="GO" id="GO:0047804">
    <property type="term" value="F:cysteine-S-conjugate beta-lyase activity"/>
    <property type="evidence" value="ECO:0007669"/>
    <property type="project" value="UniProtKB-EC"/>
</dbReference>
<gene>
    <name evidence="7" type="ORF">A6J77_003755</name>
</gene>
<organism evidence="7 8">
    <name type="scientific">Aerococcus viridans</name>
    <dbReference type="NCBI Taxonomy" id="1377"/>
    <lineage>
        <taxon>Bacteria</taxon>
        <taxon>Bacillati</taxon>
        <taxon>Bacillota</taxon>
        <taxon>Bacilli</taxon>
        <taxon>Lactobacillales</taxon>
        <taxon>Aerococcaceae</taxon>
        <taxon>Aerococcus</taxon>
    </lineage>
</organism>
<dbReference type="InterPro" id="IPR027619">
    <property type="entry name" value="C-S_lyase_PatB-like"/>
</dbReference>
<evidence type="ECO:0000256" key="2">
    <source>
        <dbReference type="ARBA" id="ARBA00012224"/>
    </source>
</evidence>
<dbReference type="GO" id="GO:0030170">
    <property type="term" value="F:pyridoxal phosphate binding"/>
    <property type="evidence" value="ECO:0007669"/>
    <property type="project" value="InterPro"/>
</dbReference>
<dbReference type="InterPro" id="IPR015424">
    <property type="entry name" value="PyrdxlP-dep_Trfase"/>
</dbReference>
<evidence type="ECO:0000256" key="1">
    <source>
        <dbReference type="ARBA" id="ARBA00001933"/>
    </source>
</evidence>
<dbReference type="PANTHER" id="PTHR43525">
    <property type="entry name" value="PROTEIN MALY"/>
    <property type="match status" value="1"/>
</dbReference>
<evidence type="ECO:0000313" key="7">
    <source>
        <dbReference type="EMBL" id="PNL91391.1"/>
    </source>
</evidence>
<evidence type="ECO:0000256" key="3">
    <source>
        <dbReference type="ARBA" id="ARBA00022898"/>
    </source>
</evidence>
<feature type="domain" description="Aminotransferase class I/classII large" evidence="6">
    <location>
        <begin position="44"/>
        <end position="384"/>
    </location>
</feature>
<dbReference type="Gene3D" id="3.40.640.10">
    <property type="entry name" value="Type I PLP-dependent aspartate aminotransferase-like (Major domain)"/>
    <property type="match status" value="1"/>
</dbReference>
<dbReference type="Pfam" id="PF00155">
    <property type="entry name" value="Aminotran_1_2"/>
    <property type="match status" value="1"/>
</dbReference>
<dbReference type="NCBIfam" id="TIGR04350">
    <property type="entry name" value="C_S_lyase_PatB"/>
    <property type="match status" value="1"/>
</dbReference>
<comment type="cofactor">
    <cofactor evidence="1">
        <name>pyridoxal 5'-phosphate</name>
        <dbReference type="ChEBI" id="CHEBI:597326"/>
    </cofactor>
</comment>
<protein>
    <recommendedName>
        <fullName evidence="2">cysteine-S-conjugate beta-lyase</fullName>
        <ecNumber evidence="2">4.4.1.13</ecNumber>
    </recommendedName>
</protein>
<dbReference type="InterPro" id="IPR015421">
    <property type="entry name" value="PyrdxlP-dep_Trfase_major"/>
</dbReference>
<dbReference type="InterPro" id="IPR004839">
    <property type="entry name" value="Aminotransferase_I/II_large"/>
</dbReference>
<dbReference type="PANTHER" id="PTHR43525:SF1">
    <property type="entry name" value="PROTEIN MALY"/>
    <property type="match status" value="1"/>
</dbReference>
<evidence type="ECO:0000256" key="5">
    <source>
        <dbReference type="ARBA" id="ARBA00037974"/>
    </source>
</evidence>
<dbReference type="EMBL" id="NBTM02000001">
    <property type="protein sequence ID" value="PNL91391.1"/>
    <property type="molecule type" value="Genomic_DNA"/>
</dbReference>
<dbReference type="Proteomes" id="UP000192813">
    <property type="component" value="Unassembled WGS sequence"/>
</dbReference>
<dbReference type="Gene3D" id="3.90.1150.10">
    <property type="entry name" value="Aspartate Aminotransferase, domain 1"/>
    <property type="match status" value="1"/>
</dbReference>
<dbReference type="InterPro" id="IPR051798">
    <property type="entry name" value="Class-II_PLP-Dep_Aminotrans"/>
</dbReference>
<dbReference type="CDD" id="cd00609">
    <property type="entry name" value="AAT_like"/>
    <property type="match status" value="1"/>
</dbReference>
<name>A0A2J9PMX4_9LACT</name>
<comment type="caution">
    <text evidence="7">The sequence shown here is derived from an EMBL/GenBank/DDBJ whole genome shotgun (WGS) entry which is preliminary data.</text>
</comment>
<sequence>MVDILKDYSPDRSNTKAMKWHDLETVFGDKDLLPIWIADMDFAPAKEVTAAIQSFVDDQYFGYYSVPDSYYQSMIDWSNDHFQYETKAEWYRFAPGVCTGIAFALHAYTNEGDNILIQNPVYNPFRTVIEEANRTLVMQDLLGNEQEGYTIDFDALESAFKDDDIKVFLFCSPQNPTGRVWHRDELAKVVALCKQYDVLLFSDEIHRDLIMPGHEHIAIGNIDPDFDNYVLFASPSKTFNLAGFNHSFMVVPRVDLREKLDTFLHAIHVTGGQPAGYIASEAAYTYGAEWVENVNQVIWDNYQLLKTTVQTALPQVQFSDLQGTYLAWLDLGAYVKNADLKEVVQDRARLGVNYGTTYWPTRPEDTHIRINLATKTEIIETAANNLVKAIQEWQ</sequence>
<accession>A0A2J9PMX4</accession>
<dbReference type="SUPFAM" id="SSF53383">
    <property type="entry name" value="PLP-dependent transferases"/>
    <property type="match status" value="1"/>
</dbReference>
<dbReference type="EC" id="4.4.1.13" evidence="2"/>
<proteinExistence type="inferred from homology"/>
<reference evidence="8" key="1">
    <citation type="submission" date="2017-12" db="EMBL/GenBank/DDBJ databases">
        <title>FDA dAtabase for Regulatory Grade micrObial Sequences (FDA-ARGOS): Supporting development and validation of Infectious Disease Dx tests.</title>
        <authorList>
            <person name="Hoffmann M."/>
            <person name="Allard M."/>
            <person name="Evans P."/>
            <person name="Brown E."/>
            <person name="Tallon L."/>
            <person name="Sadzewicz L."/>
            <person name="Sengamalay N."/>
            <person name="Ott S."/>
            <person name="Godinez A."/>
            <person name="Nagaraj S."/>
            <person name="Vavikolanu K."/>
            <person name="Aluvathingal J."/>
            <person name="Nadendla S."/>
            <person name="Sichtig H."/>
        </authorList>
    </citation>
    <scope>NUCLEOTIDE SEQUENCE [LARGE SCALE GENOMIC DNA]</scope>
    <source>
        <strain evidence="8">FDAARGOS_249</strain>
    </source>
</reference>
<keyword evidence="3" id="KW-0663">Pyridoxal phosphate</keyword>
<keyword evidence="4 7" id="KW-0456">Lyase</keyword>